<protein>
    <submittedName>
        <fullName evidence="2">Uncharacterized protein</fullName>
    </submittedName>
</protein>
<dbReference type="EMBL" id="OX365700">
    <property type="protein sequence ID" value="CAI4031431.1"/>
    <property type="molecule type" value="Genomic_DNA"/>
</dbReference>
<evidence type="ECO:0000256" key="1">
    <source>
        <dbReference type="SAM" id="MobiDB-lite"/>
    </source>
</evidence>
<feature type="compositionally biased region" description="Pro residues" evidence="1">
    <location>
        <begin position="109"/>
        <end position="118"/>
    </location>
</feature>
<accession>A0AA86MYI4</accession>
<dbReference type="Proteomes" id="UP001179121">
    <property type="component" value="Chromosome"/>
</dbReference>
<gene>
    <name evidence="2" type="ORF">DNFV4_01854</name>
</gene>
<name>A0AA86MYI4_9BACT</name>
<sequence>MVLFPLRPIGSTITLAFGIEAFPPSPRHPPYHGANEAGFCLPLPVLYNPRMAFDPANPPIWLRKLHVTAAQISPTDYPSTPEEGILLCCRLSDAMWKWSRACAQALGHPPLPPSPPFENPFRPTRPAEPLSSDSGTADAAR</sequence>
<dbReference type="KEGG" id="nti:DNFV4_01854"/>
<keyword evidence="3" id="KW-1185">Reference proteome</keyword>
<evidence type="ECO:0000313" key="2">
    <source>
        <dbReference type="EMBL" id="CAI4031431.1"/>
    </source>
</evidence>
<feature type="region of interest" description="Disordered" evidence="1">
    <location>
        <begin position="109"/>
        <end position="141"/>
    </location>
</feature>
<reference evidence="2" key="1">
    <citation type="submission" date="2022-10" db="EMBL/GenBank/DDBJ databases">
        <authorList>
            <person name="Koch H."/>
        </authorList>
    </citation>
    <scope>NUCLEOTIDE SEQUENCE</scope>
    <source>
        <strain evidence="2">DNF</strain>
    </source>
</reference>
<evidence type="ECO:0000313" key="3">
    <source>
        <dbReference type="Proteomes" id="UP001179121"/>
    </source>
</evidence>
<proteinExistence type="predicted"/>
<dbReference type="AlphaFoldDB" id="A0AA86MYI4"/>
<organism evidence="2 3">
    <name type="scientific">Nitrospira tepida</name>
    <dbReference type="NCBI Taxonomy" id="2973512"/>
    <lineage>
        <taxon>Bacteria</taxon>
        <taxon>Pseudomonadati</taxon>
        <taxon>Nitrospirota</taxon>
        <taxon>Nitrospiria</taxon>
        <taxon>Nitrospirales</taxon>
        <taxon>Nitrospiraceae</taxon>
        <taxon>Nitrospira</taxon>
    </lineage>
</organism>